<keyword evidence="2" id="KW-1185">Reference proteome</keyword>
<name>A0A3N4JTZ8_9PEZI</name>
<evidence type="ECO:0000313" key="1">
    <source>
        <dbReference type="EMBL" id="RPB01833.1"/>
    </source>
</evidence>
<evidence type="ECO:0000313" key="2">
    <source>
        <dbReference type="Proteomes" id="UP000276215"/>
    </source>
</evidence>
<feature type="non-terminal residue" evidence="1">
    <location>
        <position position="96"/>
    </location>
</feature>
<organism evidence="1 2">
    <name type="scientific">Choiromyces venosus 120613-1</name>
    <dbReference type="NCBI Taxonomy" id="1336337"/>
    <lineage>
        <taxon>Eukaryota</taxon>
        <taxon>Fungi</taxon>
        <taxon>Dikarya</taxon>
        <taxon>Ascomycota</taxon>
        <taxon>Pezizomycotina</taxon>
        <taxon>Pezizomycetes</taxon>
        <taxon>Pezizales</taxon>
        <taxon>Tuberaceae</taxon>
        <taxon>Choiromyces</taxon>
    </lineage>
</organism>
<accession>A0A3N4JTZ8</accession>
<sequence>PIYLKDRLPKIDYDQFISLVTAIQISTDYTISISERDQAQIILSDFLKYYENHFYQKDWNRLSAMWPVFHYLTHVANTLTDCGPGWVYWQFLIERL</sequence>
<dbReference type="AlphaFoldDB" id="A0A3N4JTZ8"/>
<feature type="non-terminal residue" evidence="1">
    <location>
        <position position="1"/>
    </location>
</feature>
<reference evidence="1 2" key="1">
    <citation type="journal article" date="2018" name="Nat. Ecol. Evol.">
        <title>Pezizomycetes genomes reveal the molecular basis of ectomycorrhizal truffle lifestyle.</title>
        <authorList>
            <person name="Murat C."/>
            <person name="Payen T."/>
            <person name="Noel B."/>
            <person name="Kuo A."/>
            <person name="Morin E."/>
            <person name="Chen J."/>
            <person name="Kohler A."/>
            <person name="Krizsan K."/>
            <person name="Balestrini R."/>
            <person name="Da Silva C."/>
            <person name="Montanini B."/>
            <person name="Hainaut M."/>
            <person name="Levati E."/>
            <person name="Barry K.W."/>
            <person name="Belfiori B."/>
            <person name="Cichocki N."/>
            <person name="Clum A."/>
            <person name="Dockter R.B."/>
            <person name="Fauchery L."/>
            <person name="Guy J."/>
            <person name="Iotti M."/>
            <person name="Le Tacon F."/>
            <person name="Lindquist E.A."/>
            <person name="Lipzen A."/>
            <person name="Malagnac F."/>
            <person name="Mello A."/>
            <person name="Molinier V."/>
            <person name="Miyauchi S."/>
            <person name="Poulain J."/>
            <person name="Riccioni C."/>
            <person name="Rubini A."/>
            <person name="Sitrit Y."/>
            <person name="Splivallo R."/>
            <person name="Traeger S."/>
            <person name="Wang M."/>
            <person name="Zifcakova L."/>
            <person name="Wipf D."/>
            <person name="Zambonelli A."/>
            <person name="Paolocci F."/>
            <person name="Nowrousian M."/>
            <person name="Ottonello S."/>
            <person name="Baldrian P."/>
            <person name="Spatafora J.W."/>
            <person name="Henrissat B."/>
            <person name="Nagy L.G."/>
            <person name="Aury J.M."/>
            <person name="Wincker P."/>
            <person name="Grigoriev I.V."/>
            <person name="Bonfante P."/>
            <person name="Martin F.M."/>
        </authorList>
    </citation>
    <scope>NUCLEOTIDE SEQUENCE [LARGE SCALE GENOMIC DNA]</scope>
    <source>
        <strain evidence="1 2">120613-1</strain>
    </source>
</reference>
<dbReference type="EMBL" id="ML120371">
    <property type="protein sequence ID" value="RPB01833.1"/>
    <property type="molecule type" value="Genomic_DNA"/>
</dbReference>
<dbReference type="STRING" id="1336337.A0A3N4JTZ8"/>
<protein>
    <submittedName>
        <fullName evidence="1">Uncharacterized protein</fullName>
    </submittedName>
</protein>
<dbReference type="Proteomes" id="UP000276215">
    <property type="component" value="Unassembled WGS sequence"/>
</dbReference>
<proteinExistence type="predicted"/>
<gene>
    <name evidence="1" type="ORF">L873DRAFT_1658270</name>
</gene>
<dbReference type="OrthoDB" id="5409723at2759"/>